<keyword evidence="15" id="KW-0934">Plastid</keyword>
<organism evidence="15">
    <name type="scientific">Mesotaenium endlicherianum</name>
    <dbReference type="NCBI Taxonomy" id="184485"/>
    <lineage>
        <taxon>Eukaryota</taxon>
        <taxon>Viridiplantae</taxon>
        <taxon>Streptophyta</taxon>
        <taxon>Zygnematophyceae</taxon>
        <taxon>Zygnematophycidae</taxon>
        <taxon>Zygnematales</taxon>
        <taxon>Mesotaeniaceae</taxon>
        <taxon>Mesotaenium</taxon>
    </lineage>
</organism>
<evidence type="ECO:0000256" key="10">
    <source>
        <dbReference type="RuleBase" id="RU363031"/>
    </source>
</evidence>
<keyword evidence="6 8" id="KW-0804">Transcription</keyword>
<dbReference type="SUPFAM" id="SSF64484">
    <property type="entry name" value="beta and beta-prime subunits of DNA dependent RNA-polymerase"/>
    <property type="match status" value="1"/>
</dbReference>
<evidence type="ECO:0000256" key="2">
    <source>
        <dbReference type="ARBA" id="ARBA00006835"/>
    </source>
</evidence>
<sequence length="1074" mass="119960">MARLSDVGVFALPDFKAMQLKGFQDFLEYGIIQELRFFSIVQDSENELKLWLCGEEYKLGIPHVDEREALRSLSSYTAGLYVPAELRNDANRNVQKQKVFLGSLPLMSPIGTFIINGVSRVVVSQILRNPGVYFTVEKNSQRKPVHTVTVISEWGDRLKFEIDGKNQIWVRFNRRCKFPVMILLAAMGADILEICRSQDDGGTLLMNSILLDERTIDKNLSIVASCQSSMREILTCLYPTHAVDPLPKNLGLKLREKFELGWLGRVNMNLRLGELTSVEERFLLPQDIVAAINLLLEMKGGKNMPFDDIDHLKNKRVRSVGDLLALQLRISLSRLSTTISKLLHKAAKHNWSPSAKGLMHSAPQVLNLKEFFTSHPLSQFLDQTNPLAEIVHKRKLSVLGPGGLTRRTASFRVRDIHPSQYGRICPIETSEGMNAGLVSSLATQANVNMYGAIESPLYTVPKKPTTESTVYLPPGLDEYYKIATGNMLALSQISRDKQSTPARCQQEFITTPWKQIHLRSILPFQYFSVGACLIPFLEHNDANRALMGSNMQRQAVPLLRPEKAIVGTGLETHIALHSGTLLLAPQDGRIGYVDGQKICLVGDNQPECVKFLLNYQRSNYNTCIHQRPAVILGETVAKGQLLAEAATTAEGELALGKNVLVAYMPWDGYNFEDAVLINERLVYEDVFTSFHIKKYEIEARCTNQGMEEITKQLPYLESHLLRHLDVNGVVCPGAWVETGDVLVGKLTPQEPSQTFQSPEGRLLQAIFGIQPSTSEESSLKVPPGGRGRVIDVHWVYQDGSPLGQGQVIHVTIVQKRKIKVGDKVAGRHGNKGIISRILPRQDMPYLQDGTPVDVLLSPLGVPSRMNVGQVFECVLGLAGAFLGRHYRMVPFDEQYEREASRKLVLSELSLARKASTYPWIFEADSPGKSRLFDGRTGEMFEQPVTVGRAYILKLIHQVDDKIHARSTGPYSLVTQQPLRGRSRRGGQRVGEMEVWALEGFGASCVLQEILTSKSDDIFGRKEVLGAMITGEELPKSQDVPEAFKLLVRELRCLGINVGRWVTSKENLQDDLRPA</sequence>
<dbReference type="Gene3D" id="2.40.50.100">
    <property type="match status" value="1"/>
</dbReference>
<evidence type="ECO:0000256" key="1">
    <source>
        <dbReference type="ARBA" id="ARBA00004026"/>
    </source>
</evidence>
<dbReference type="Pfam" id="PF04565">
    <property type="entry name" value="RNA_pol_Rpb2_3"/>
    <property type="match status" value="1"/>
</dbReference>
<dbReference type="InterPro" id="IPR007641">
    <property type="entry name" value="RNA_pol_Rpb2_7"/>
</dbReference>
<dbReference type="RefSeq" id="YP_009033857.1">
    <property type="nucleotide sequence ID" value="NC_024169.1"/>
</dbReference>
<evidence type="ECO:0000256" key="6">
    <source>
        <dbReference type="ARBA" id="ARBA00023163"/>
    </source>
</evidence>
<evidence type="ECO:0000259" key="11">
    <source>
        <dbReference type="Pfam" id="PF00562"/>
    </source>
</evidence>
<evidence type="ECO:0000256" key="5">
    <source>
        <dbReference type="ARBA" id="ARBA00022695"/>
    </source>
</evidence>
<dbReference type="GeneID" id="19524137"/>
<comment type="similarity">
    <text evidence="2 8 9">Belongs to the RNA polymerase beta chain family.</text>
</comment>
<evidence type="ECO:0000259" key="13">
    <source>
        <dbReference type="Pfam" id="PF04561"/>
    </source>
</evidence>
<keyword evidence="3 8" id="KW-0240">DNA-directed RNA polymerase</keyword>
<evidence type="ECO:0000256" key="3">
    <source>
        <dbReference type="ARBA" id="ARBA00022478"/>
    </source>
</evidence>
<dbReference type="InterPro" id="IPR042107">
    <property type="entry name" value="DNA-dir_RNA_pol_bsu_ext_1_sf"/>
</dbReference>
<feature type="domain" description="RNA polymerase Rpb2" evidence="13">
    <location>
        <begin position="128"/>
        <end position="318"/>
    </location>
</feature>
<dbReference type="GO" id="GO:0009507">
    <property type="term" value="C:chloroplast"/>
    <property type="evidence" value="ECO:0007669"/>
    <property type="project" value="UniProtKB-SubCell"/>
</dbReference>
<dbReference type="InterPro" id="IPR007642">
    <property type="entry name" value="RNA_pol_Rpb2_2"/>
</dbReference>
<dbReference type="GO" id="GO:0032549">
    <property type="term" value="F:ribonucleoside binding"/>
    <property type="evidence" value="ECO:0007669"/>
    <property type="project" value="InterPro"/>
</dbReference>
<dbReference type="PROSITE" id="PS01166">
    <property type="entry name" value="RNA_POL_BETA"/>
    <property type="match status" value="1"/>
</dbReference>
<feature type="domain" description="RNA polymerase Rpb2" evidence="14">
    <location>
        <begin position="379"/>
        <end position="447"/>
    </location>
</feature>
<evidence type="ECO:0000313" key="15">
    <source>
        <dbReference type="EMBL" id="AHZ11240.1"/>
    </source>
</evidence>
<dbReference type="EC" id="2.7.7.6" evidence="8"/>
<geneLocation type="chloroplast" evidence="15"/>
<dbReference type="CDD" id="cd00653">
    <property type="entry name" value="RNA_pol_B_RPB2"/>
    <property type="match status" value="1"/>
</dbReference>
<comment type="subunit">
    <text evidence="8 10">In plastids the minimal PEP RNA polymerase catalytic core is composed of four subunits: alpha, beta, beta', and beta''. When a (nuclear-encoded) sigma factor is associated with the core the holoenzyme is formed, which can initiate transcription.</text>
</comment>
<dbReference type="InterPro" id="IPR037033">
    <property type="entry name" value="DNA-dir_RNAP_su2_hyb_sf"/>
</dbReference>
<dbReference type="Gene3D" id="2.40.270.10">
    <property type="entry name" value="DNA-directed RNA polymerase, subunit 2, domain 6"/>
    <property type="match status" value="1"/>
</dbReference>
<dbReference type="InterPro" id="IPR007645">
    <property type="entry name" value="RNA_pol_Rpb2_3"/>
</dbReference>
<dbReference type="GO" id="GO:0006351">
    <property type="term" value="P:DNA-templated transcription"/>
    <property type="evidence" value="ECO:0007669"/>
    <property type="project" value="UniProtKB-UniRule"/>
</dbReference>
<dbReference type="InterPro" id="IPR015712">
    <property type="entry name" value="DNA-dir_RNA_pol_su2"/>
</dbReference>
<evidence type="ECO:0000256" key="4">
    <source>
        <dbReference type="ARBA" id="ARBA00022679"/>
    </source>
</evidence>
<dbReference type="GO" id="GO:0003899">
    <property type="term" value="F:DNA-directed RNA polymerase activity"/>
    <property type="evidence" value="ECO:0007669"/>
    <property type="project" value="UniProtKB-UniRule"/>
</dbReference>
<keyword evidence="4 8" id="KW-0808">Transferase</keyword>
<evidence type="ECO:0000256" key="7">
    <source>
        <dbReference type="ARBA" id="ARBA00048552"/>
    </source>
</evidence>
<dbReference type="PANTHER" id="PTHR20856">
    <property type="entry name" value="DNA-DIRECTED RNA POLYMERASE I SUBUNIT 2"/>
    <property type="match status" value="1"/>
</dbReference>
<reference evidence="15" key="1">
    <citation type="journal article" date="2014" name="Genome Biol. Evol.">
        <title>Analyses of charophyte chloroplast genomes help characterize the ancestral chloroplast genome of land plants.</title>
        <authorList>
            <person name="Civan P."/>
            <person name="Foster P.G."/>
            <person name="Embley M.T."/>
            <person name="Seneca A."/>
            <person name="Cox C.J."/>
        </authorList>
    </citation>
    <scope>NUCLEOTIDE SEQUENCE</scope>
</reference>
<dbReference type="InterPro" id="IPR010243">
    <property type="entry name" value="RNA_pol_bsu_bac"/>
</dbReference>
<protein>
    <recommendedName>
        <fullName evidence="8">DNA-directed RNA polymerase subunit beta</fullName>
        <ecNumber evidence="8">2.7.7.6</ecNumber>
    </recommendedName>
    <alternativeName>
        <fullName evidence="8">PEP</fullName>
    </alternativeName>
    <alternativeName>
        <fullName evidence="8">Plastid-encoded RNA polymerase subunit beta</fullName>
        <shortName evidence="8">RNA polymerase subunit beta</shortName>
    </alternativeName>
</protein>
<dbReference type="NCBIfam" id="NF001616">
    <property type="entry name" value="PRK00405.1"/>
    <property type="match status" value="1"/>
</dbReference>
<dbReference type="GO" id="GO:0000428">
    <property type="term" value="C:DNA-directed RNA polymerase complex"/>
    <property type="evidence" value="ECO:0007669"/>
    <property type="project" value="UniProtKB-KW"/>
</dbReference>
<dbReference type="InterPro" id="IPR007121">
    <property type="entry name" value="RNA_pol_bsu_CS"/>
</dbReference>
<name>A0A024B4A6_9VIRI</name>
<dbReference type="Gene3D" id="3.90.1110.10">
    <property type="entry name" value="RNA polymerase Rpb2, domain 2"/>
    <property type="match status" value="1"/>
</dbReference>
<evidence type="ECO:0000256" key="8">
    <source>
        <dbReference type="HAMAP-Rule" id="MF_01321"/>
    </source>
</evidence>
<dbReference type="InterPro" id="IPR007120">
    <property type="entry name" value="DNA-dir_RNAP_su2_dom"/>
</dbReference>
<evidence type="ECO:0000259" key="12">
    <source>
        <dbReference type="Pfam" id="PF04560"/>
    </source>
</evidence>
<dbReference type="AlphaFoldDB" id="A0A024B4A6"/>
<evidence type="ECO:0000256" key="9">
    <source>
        <dbReference type="RuleBase" id="RU000434"/>
    </source>
</evidence>
<proteinExistence type="inferred from homology"/>
<dbReference type="Gene3D" id="2.40.50.150">
    <property type="match status" value="1"/>
</dbReference>
<keyword evidence="5 8" id="KW-0548">Nucleotidyltransferase</keyword>
<dbReference type="Pfam" id="PF04561">
    <property type="entry name" value="RNA_pol_Rpb2_2"/>
    <property type="match status" value="1"/>
</dbReference>
<dbReference type="Pfam" id="PF00562">
    <property type="entry name" value="RNA_pol_Rpb2_6"/>
    <property type="match status" value="1"/>
</dbReference>
<dbReference type="InterPro" id="IPR037034">
    <property type="entry name" value="RNA_pol_Rpb2_2_sf"/>
</dbReference>
<dbReference type="Gene3D" id="3.90.1800.10">
    <property type="entry name" value="RNA polymerase alpha subunit dimerisation domain"/>
    <property type="match status" value="1"/>
</dbReference>
<feature type="domain" description="RNA polymerase Rpb2" evidence="12">
    <location>
        <begin position="985"/>
        <end position="1057"/>
    </location>
</feature>
<dbReference type="Gene3D" id="2.30.150.10">
    <property type="entry name" value="DNA-directed RNA polymerase, beta subunit, external 1 domain"/>
    <property type="match status" value="1"/>
</dbReference>
<comment type="function">
    <text evidence="1 8 10">DNA-dependent RNA polymerase catalyzes the transcription of DNA into RNA using the four ribonucleoside triphosphates as substrates.</text>
</comment>
<evidence type="ECO:0000259" key="14">
    <source>
        <dbReference type="Pfam" id="PF04565"/>
    </source>
</evidence>
<dbReference type="GO" id="GO:0003677">
    <property type="term" value="F:DNA binding"/>
    <property type="evidence" value="ECO:0007669"/>
    <property type="project" value="UniProtKB-UniRule"/>
</dbReference>
<dbReference type="Gene3D" id="3.90.1100.10">
    <property type="match status" value="1"/>
</dbReference>
<dbReference type="InterPro" id="IPR014724">
    <property type="entry name" value="RNA_pol_RPB2_OB-fold"/>
</dbReference>
<dbReference type="Pfam" id="PF04560">
    <property type="entry name" value="RNA_pol_Rpb2_7"/>
    <property type="match status" value="1"/>
</dbReference>
<comment type="catalytic activity">
    <reaction evidence="7 8 10">
        <text>RNA(n) + a ribonucleoside 5'-triphosphate = RNA(n+1) + diphosphate</text>
        <dbReference type="Rhea" id="RHEA:21248"/>
        <dbReference type="Rhea" id="RHEA-COMP:14527"/>
        <dbReference type="Rhea" id="RHEA-COMP:17342"/>
        <dbReference type="ChEBI" id="CHEBI:33019"/>
        <dbReference type="ChEBI" id="CHEBI:61557"/>
        <dbReference type="ChEBI" id="CHEBI:140395"/>
        <dbReference type="EC" id="2.7.7.6"/>
    </reaction>
</comment>
<dbReference type="HAMAP" id="MF_01321">
    <property type="entry name" value="RNApol_bact_RpoB"/>
    <property type="match status" value="1"/>
</dbReference>
<gene>
    <name evidence="8 15" type="primary">rpoB</name>
</gene>
<accession>A0A024B4A6</accession>
<feature type="domain" description="DNA-directed RNA polymerase subunit 2 hybrid-binding" evidence="11">
    <location>
        <begin position="586"/>
        <end position="983"/>
    </location>
</feature>
<comment type="subcellular location">
    <subcellularLocation>
        <location evidence="8">Plastid</location>
        <location evidence="8">Chloroplast</location>
    </subcellularLocation>
</comment>
<dbReference type="EMBL" id="KJ461682">
    <property type="protein sequence ID" value="AHZ11240.1"/>
    <property type="molecule type" value="Genomic_DNA"/>
</dbReference>
<keyword evidence="15" id="KW-0150">Chloroplast</keyword>